<evidence type="ECO:0000256" key="1">
    <source>
        <dbReference type="SAM" id="Phobius"/>
    </source>
</evidence>
<comment type="caution">
    <text evidence="2">The sequence shown here is derived from an EMBL/GenBank/DDBJ whole genome shotgun (WGS) entry which is preliminary data.</text>
</comment>
<proteinExistence type="predicted"/>
<dbReference type="Proteomes" id="UP001055101">
    <property type="component" value="Unassembled WGS sequence"/>
</dbReference>
<reference evidence="2" key="2">
    <citation type="submission" date="2021-08" db="EMBL/GenBank/DDBJ databases">
        <authorList>
            <person name="Tani A."/>
            <person name="Ola A."/>
            <person name="Ogura Y."/>
            <person name="Katsura K."/>
            <person name="Hayashi T."/>
        </authorList>
    </citation>
    <scope>NUCLEOTIDE SEQUENCE</scope>
    <source>
        <strain evidence="2">DSM 23674</strain>
    </source>
</reference>
<name>A0ABQ4TKW4_9HYPH</name>
<gene>
    <name evidence="2" type="ORF">EKPJFOCH_1752</name>
</gene>
<accession>A0ABQ4TKW4</accession>
<keyword evidence="1" id="KW-0812">Transmembrane</keyword>
<reference evidence="2" key="1">
    <citation type="journal article" date="2021" name="Front. Microbiol.">
        <title>Comprehensive Comparative Genomics and Phenotyping of Methylobacterium Species.</title>
        <authorList>
            <person name="Alessa O."/>
            <person name="Ogura Y."/>
            <person name="Fujitani Y."/>
            <person name="Takami H."/>
            <person name="Hayashi T."/>
            <person name="Sahin N."/>
            <person name="Tani A."/>
        </authorList>
    </citation>
    <scope>NUCLEOTIDE SEQUENCE</scope>
    <source>
        <strain evidence="2">DSM 23674</strain>
    </source>
</reference>
<keyword evidence="3" id="KW-1185">Reference proteome</keyword>
<dbReference type="EMBL" id="BPRA01000007">
    <property type="protein sequence ID" value="GJE55263.1"/>
    <property type="molecule type" value="Genomic_DNA"/>
</dbReference>
<sequence>MSQELPPVTLVTPTETATVTTVIQKSWWGRIFDLFAILGAFALALLQSIGEINFGSLGFTPTQAAWAGVILFAVRFALAYRPVTVLDTKVQPGPGERN</sequence>
<evidence type="ECO:0000313" key="3">
    <source>
        <dbReference type="Proteomes" id="UP001055101"/>
    </source>
</evidence>
<organism evidence="2 3">
    <name type="scientific">Methylobacterium thuringiense</name>
    <dbReference type="NCBI Taxonomy" id="1003091"/>
    <lineage>
        <taxon>Bacteria</taxon>
        <taxon>Pseudomonadati</taxon>
        <taxon>Pseudomonadota</taxon>
        <taxon>Alphaproteobacteria</taxon>
        <taxon>Hyphomicrobiales</taxon>
        <taxon>Methylobacteriaceae</taxon>
        <taxon>Methylobacterium</taxon>
    </lineage>
</organism>
<feature type="transmembrane region" description="Helical" evidence="1">
    <location>
        <begin position="62"/>
        <end position="80"/>
    </location>
</feature>
<protein>
    <submittedName>
        <fullName evidence="2">Uncharacterized protein</fullName>
    </submittedName>
</protein>
<evidence type="ECO:0000313" key="2">
    <source>
        <dbReference type="EMBL" id="GJE55263.1"/>
    </source>
</evidence>
<feature type="transmembrane region" description="Helical" evidence="1">
    <location>
        <begin position="31"/>
        <end position="50"/>
    </location>
</feature>
<keyword evidence="1" id="KW-1133">Transmembrane helix</keyword>
<keyword evidence="1" id="KW-0472">Membrane</keyword>
<dbReference type="RefSeq" id="WP_238231621.1">
    <property type="nucleotide sequence ID" value="NZ_BPRA01000007.1"/>
</dbReference>